<organism evidence="1 2">
    <name type="scientific">Camellia lanceoleosa</name>
    <dbReference type="NCBI Taxonomy" id="1840588"/>
    <lineage>
        <taxon>Eukaryota</taxon>
        <taxon>Viridiplantae</taxon>
        <taxon>Streptophyta</taxon>
        <taxon>Embryophyta</taxon>
        <taxon>Tracheophyta</taxon>
        <taxon>Spermatophyta</taxon>
        <taxon>Magnoliopsida</taxon>
        <taxon>eudicotyledons</taxon>
        <taxon>Gunneridae</taxon>
        <taxon>Pentapetalae</taxon>
        <taxon>asterids</taxon>
        <taxon>Ericales</taxon>
        <taxon>Theaceae</taxon>
        <taxon>Camellia</taxon>
    </lineage>
</organism>
<name>A0ACC0G0W1_9ERIC</name>
<proteinExistence type="predicted"/>
<evidence type="ECO:0000313" key="2">
    <source>
        <dbReference type="Proteomes" id="UP001060215"/>
    </source>
</evidence>
<sequence length="61" mass="7103">MCKVEYGFLPLFVGYVCCCENVLLRVKMWLPTYGDFFQVGGFLQIKNSIVELLGLLRWCTF</sequence>
<dbReference type="EMBL" id="CM045769">
    <property type="protein sequence ID" value="KAI7994768.1"/>
    <property type="molecule type" value="Genomic_DNA"/>
</dbReference>
<protein>
    <submittedName>
        <fullName evidence="1">Uncharacterized protein</fullName>
    </submittedName>
</protein>
<gene>
    <name evidence="1" type="ORF">LOK49_LG11G00752</name>
</gene>
<keyword evidence="2" id="KW-1185">Reference proteome</keyword>
<accession>A0ACC0G0W1</accession>
<reference evidence="1 2" key="1">
    <citation type="journal article" date="2022" name="Plant J.">
        <title>Chromosome-level genome of Camellia lanceoleosa provides a valuable resource for understanding genome evolution and self-incompatibility.</title>
        <authorList>
            <person name="Gong W."/>
            <person name="Xiao S."/>
            <person name="Wang L."/>
            <person name="Liao Z."/>
            <person name="Chang Y."/>
            <person name="Mo W."/>
            <person name="Hu G."/>
            <person name="Li W."/>
            <person name="Zhao G."/>
            <person name="Zhu H."/>
            <person name="Hu X."/>
            <person name="Ji K."/>
            <person name="Xiang X."/>
            <person name="Song Q."/>
            <person name="Yuan D."/>
            <person name="Jin S."/>
            <person name="Zhang L."/>
        </authorList>
    </citation>
    <scope>NUCLEOTIDE SEQUENCE [LARGE SCALE GENOMIC DNA]</scope>
    <source>
        <strain evidence="1">SQ_2022a</strain>
    </source>
</reference>
<evidence type="ECO:0000313" key="1">
    <source>
        <dbReference type="EMBL" id="KAI7994768.1"/>
    </source>
</evidence>
<dbReference type="Proteomes" id="UP001060215">
    <property type="component" value="Chromosome 12"/>
</dbReference>
<comment type="caution">
    <text evidence="1">The sequence shown here is derived from an EMBL/GenBank/DDBJ whole genome shotgun (WGS) entry which is preliminary data.</text>
</comment>